<dbReference type="PANTHER" id="PTHR31391">
    <property type="entry name" value="B3 DOMAIN-CONTAINING PROTEIN OS11G0197600-RELATED"/>
    <property type="match status" value="1"/>
</dbReference>
<evidence type="ECO:0000256" key="5">
    <source>
        <dbReference type="ARBA" id="ARBA00023242"/>
    </source>
</evidence>
<proteinExistence type="predicted"/>
<comment type="caution">
    <text evidence="8">The sequence shown here is derived from an EMBL/GenBank/DDBJ whole genome shotgun (WGS) entry which is preliminary data.</text>
</comment>
<evidence type="ECO:0000259" key="7">
    <source>
        <dbReference type="PROSITE" id="PS50863"/>
    </source>
</evidence>
<dbReference type="PROSITE" id="PS50863">
    <property type="entry name" value="B3"/>
    <property type="match status" value="1"/>
</dbReference>
<evidence type="ECO:0000256" key="1">
    <source>
        <dbReference type="ARBA" id="ARBA00004123"/>
    </source>
</evidence>
<evidence type="ECO:0000256" key="2">
    <source>
        <dbReference type="ARBA" id="ARBA00023015"/>
    </source>
</evidence>
<dbReference type="Pfam" id="PF02362">
    <property type="entry name" value="B3"/>
    <property type="match status" value="1"/>
</dbReference>
<keyword evidence="9" id="KW-1185">Reference proteome</keyword>
<dbReference type="InterPro" id="IPR015300">
    <property type="entry name" value="DNA-bd_pseudobarrel_sf"/>
</dbReference>
<feature type="domain" description="TF-B3" evidence="7">
    <location>
        <begin position="375"/>
        <end position="465"/>
    </location>
</feature>
<feature type="non-terminal residue" evidence="8">
    <location>
        <position position="526"/>
    </location>
</feature>
<reference evidence="8 9" key="1">
    <citation type="journal article" date="2021" name="BMC Genomics">
        <title>Datura genome reveals duplications of psychoactive alkaloid biosynthetic genes and high mutation rate following tissue culture.</title>
        <authorList>
            <person name="Rajewski A."/>
            <person name="Carter-House D."/>
            <person name="Stajich J."/>
            <person name="Litt A."/>
        </authorList>
    </citation>
    <scope>NUCLEOTIDE SEQUENCE [LARGE SCALE GENOMIC DNA]</scope>
    <source>
        <strain evidence="8">AR-01</strain>
    </source>
</reference>
<dbReference type="Gene3D" id="2.40.330.10">
    <property type="entry name" value="DNA-binding pseudobarrel domain"/>
    <property type="match status" value="1"/>
</dbReference>
<sequence length="526" mass="59702">MAARKLWRRRSGENPQPKFYKIIFSPLCSSLRIPEDFASKYCKNNLQNLAYLEAPSGKLRKKSQGEHEQQPKIILSKNEENVIEHSVENIGHCSFGQARKRKRQDGAEEDDVSVGTQNNVIEEEDSQWEHEQQSEIVPSKSEVEGHEEIAVNYQRVKILEVCRPDSHRGKAKVQDVVEHSLENIGHCLLGQTSKRKRQDGVEKDDVSVDIQPNGIEEEESQGGVEEDDVSIDIQPNVIEEEESQADIQTNIIEEEKSQREHKQQSKNVPSNNEVEGREEIVVNYQRAKIPEACPDSHKEKAKVRNVVEHSLENIGHCLLGQTSKRKRQDRVEEDYVSVDNQTNVIDESKSNVEGGEEIVANYQRAKTYKSNNPFIIFIMRPFYVSHSFSLSIPKKFAKRYFPNRCNLVLSVTGKGSWSVKCTIGRRNAKFIWKAFVLDNKLKTGDVCVFEVIEGTILPLSINVTIFPAVSSTSMHEIAREEAGALGKVERVRSRNCVGEGRASCPKGQRGTDPLPPRWAPWHARKS</sequence>
<keyword evidence="5" id="KW-0539">Nucleus</keyword>
<protein>
    <recommendedName>
        <fullName evidence="7">TF-B3 domain-containing protein</fullName>
    </recommendedName>
</protein>
<organism evidence="8 9">
    <name type="scientific">Datura stramonium</name>
    <name type="common">Jimsonweed</name>
    <name type="synonym">Common thornapple</name>
    <dbReference type="NCBI Taxonomy" id="4076"/>
    <lineage>
        <taxon>Eukaryota</taxon>
        <taxon>Viridiplantae</taxon>
        <taxon>Streptophyta</taxon>
        <taxon>Embryophyta</taxon>
        <taxon>Tracheophyta</taxon>
        <taxon>Spermatophyta</taxon>
        <taxon>Magnoliopsida</taxon>
        <taxon>eudicotyledons</taxon>
        <taxon>Gunneridae</taxon>
        <taxon>Pentapetalae</taxon>
        <taxon>asterids</taxon>
        <taxon>lamiids</taxon>
        <taxon>Solanales</taxon>
        <taxon>Solanaceae</taxon>
        <taxon>Solanoideae</taxon>
        <taxon>Datureae</taxon>
        <taxon>Datura</taxon>
    </lineage>
</organism>
<evidence type="ECO:0000313" key="9">
    <source>
        <dbReference type="Proteomes" id="UP000823775"/>
    </source>
</evidence>
<name>A0ABS8SW51_DATST</name>
<evidence type="ECO:0000256" key="6">
    <source>
        <dbReference type="SAM" id="MobiDB-lite"/>
    </source>
</evidence>
<evidence type="ECO:0000313" key="8">
    <source>
        <dbReference type="EMBL" id="MCD7463063.1"/>
    </source>
</evidence>
<keyword evidence="3" id="KW-0238">DNA-binding</keyword>
<feature type="region of interest" description="Disordered" evidence="6">
    <location>
        <begin position="100"/>
        <end position="143"/>
    </location>
</feature>
<keyword evidence="2" id="KW-0805">Transcription regulation</keyword>
<comment type="subcellular location">
    <subcellularLocation>
        <location evidence="1">Nucleus</location>
    </subcellularLocation>
</comment>
<dbReference type="Proteomes" id="UP000823775">
    <property type="component" value="Unassembled WGS sequence"/>
</dbReference>
<dbReference type="CDD" id="cd10017">
    <property type="entry name" value="B3_DNA"/>
    <property type="match status" value="1"/>
</dbReference>
<feature type="region of interest" description="Disordered" evidence="6">
    <location>
        <begin position="193"/>
        <end position="228"/>
    </location>
</feature>
<dbReference type="PANTHER" id="PTHR31391:SF155">
    <property type="entry name" value="B3 DOMAIN-CONTAINING PROTEIN OS11G0197600"/>
    <property type="match status" value="1"/>
</dbReference>
<feature type="region of interest" description="Disordered" evidence="6">
    <location>
        <begin position="498"/>
        <end position="526"/>
    </location>
</feature>
<dbReference type="SUPFAM" id="SSF101936">
    <property type="entry name" value="DNA-binding pseudobarrel domain"/>
    <property type="match status" value="1"/>
</dbReference>
<dbReference type="InterPro" id="IPR003340">
    <property type="entry name" value="B3_DNA-bd"/>
</dbReference>
<evidence type="ECO:0000256" key="4">
    <source>
        <dbReference type="ARBA" id="ARBA00023163"/>
    </source>
</evidence>
<gene>
    <name evidence="8" type="ORF">HAX54_049880</name>
</gene>
<accession>A0ABS8SW51</accession>
<dbReference type="InterPro" id="IPR044837">
    <property type="entry name" value="REM16-like"/>
</dbReference>
<dbReference type="SMART" id="SM01019">
    <property type="entry name" value="B3"/>
    <property type="match status" value="1"/>
</dbReference>
<keyword evidence="4" id="KW-0804">Transcription</keyword>
<evidence type="ECO:0000256" key="3">
    <source>
        <dbReference type="ARBA" id="ARBA00023125"/>
    </source>
</evidence>
<feature type="compositionally biased region" description="Acidic residues" evidence="6">
    <location>
        <begin position="215"/>
        <end position="228"/>
    </location>
</feature>
<dbReference type="EMBL" id="JACEIK010000858">
    <property type="protein sequence ID" value="MCD7463063.1"/>
    <property type="molecule type" value="Genomic_DNA"/>
</dbReference>